<evidence type="ECO:0000256" key="8">
    <source>
        <dbReference type="ARBA" id="ARBA00022801"/>
    </source>
</evidence>
<dbReference type="SUPFAM" id="SSF53955">
    <property type="entry name" value="Lysozyme-like"/>
    <property type="match status" value="1"/>
</dbReference>
<reference evidence="13" key="2">
    <citation type="submission" date="2025-09" db="UniProtKB">
        <authorList>
            <consortium name="Ensembl"/>
        </authorList>
    </citation>
    <scope>IDENTIFICATION</scope>
</reference>
<keyword evidence="10" id="KW-0326">Glycosidase</keyword>
<keyword evidence="6" id="KW-0929">Antimicrobial</keyword>
<comment type="subcellular location">
    <subcellularLocation>
        <location evidence="2">Secreted</location>
    </subcellularLocation>
</comment>
<evidence type="ECO:0000256" key="2">
    <source>
        <dbReference type="ARBA" id="ARBA00004613"/>
    </source>
</evidence>
<evidence type="ECO:0000313" key="13">
    <source>
        <dbReference type="Ensembl" id="ENSBOBP00000004409.1"/>
    </source>
</evidence>
<dbReference type="InterPro" id="IPR023346">
    <property type="entry name" value="Lysozyme-like_dom_sf"/>
</dbReference>
<organism evidence="13 14">
    <name type="scientific">Bubo bubo</name>
    <name type="common">Eurasian eagle-owl</name>
    <name type="synonym">Strix bubo</name>
    <dbReference type="NCBI Taxonomy" id="30461"/>
    <lineage>
        <taxon>Eukaryota</taxon>
        <taxon>Metazoa</taxon>
        <taxon>Chordata</taxon>
        <taxon>Craniata</taxon>
        <taxon>Vertebrata</taxon>
        <taxon>Euteleostomi</taxon>
        <taxon>Archelosauria</taxon>
        <taxon>Archosauria</taxon>
        <taxon>Dinosauria</taxon>
        <taxon>Saurischia</taxon>
        <taxon>Theropoda</taxon>
        <taxon>Coelurosauria</taxon>
        <taxon>Aves</taxon>
        <taxon>Neognathae</taxon>
        <taxon>Neoaves</taxon>
        <taxon>Telluraves</taxon>
        <taxon>Strigiformes</taxon>
        <taxon>Strigidae</taxon>
        <taxon>Bubo</taxon>
    </lineage>
</organism>
<comment type="similarity">
    <text evidence="3 11">Belongs to the glycosyl hydrolase 22 family.</text>
</comment>
<dbReference type="AlphaFoldDB" id="A0A8C0EG04"/>
<dbReference type="PANTHER" id="PTHR11407">
    <property type="entry name" value="LYSOZYME C"/>
    <property type="match status" value="1"/>
</dbReference>
<dbReference type="Pfam" id="PF00062">
    <property type="entry name" value="Lys"/>
    <property type="match status" value="1"/>
</dbReference>
<dbReference type="EC" id="3.2.1.17" evidence="4"/>
<evidence type="ECO:0000256" key="12">
    <source>
        <dbReference type="SAM" id="SignalP"/>
    </source>
</evidence>
<dbReference type="FunFam" id="1.10.530.10:FF:000001">
    <property type="entry name" value="Lysozyme C"/>
    <property type="match status" value="1"/>
</dbReference>
<dbReference type="PRINTS" id="PR00137">
    <property type="entry name" value="LYSOZYME"/>
</dbReference>
<feature type="chain" id="PRO_5034341999" description="lysozyme" evidence="12">
    <location>
        <begin position="26"/>
        <end position="150"/>
    </location>
</feature>
<keyword evidence="14" id="KW-1185">Reference proteome</keyword>
<evidence type="ECO:0000256" key="6">
    <source>
        <dbReference type="ARBA" id="ARBA00022529"/>
    </source>
</evidence>
<accession>A0A8C0EG04</accession>
<name>A0A8C0EG04_BUBBB</name>
<keyword evidence="5" id="KW-0964">Secreted</keyword>
<evidence type="ECO:0000256" key="5">
    <source>
        <dbReference type="ARBA" id="ARBA00022525"/>
    </source>
</evidence>
<dbReference type="GO" id="GO:0005576">
    <property type="term" value="C:extracellular region"/>
    <property type="evidence" value="ECO:0007669"/>
    <property type="project" value="UniProtKB-SubCell"/>
</dbReference>
<dbReference type="GO" id="GO:0031640">
    <property type="term" value="P:killing of cells of another organism"/>
    <property type="evidence" value="ECO:0007669"/>
    <property type="project" value="UniProtKB-KW"/>
</dbReference>
<proteinExistence type="inferred from homology"/>
<evidence type="ECO:0000256" key="1">
    <source>
        <dbReference type="ARBA" id="ARBA00000632"/>
    </source>
</evidence>
<dbReference type="GO" id="GO:0042742">
    <property type="term" value="P:defense response to bacterium"/>
    <property type="evidence" value="ECO:0007669"/>
    <property type="project" value="UniProtKB-KW"/>
</dbReference>
<keyword evidence="8" id="KW-0378">Hydrolase</keyword>
<evidence type="ECO:0000256" key="11">
    <source>
        <dbReference type="RuleBase" id="RU004440"/>
    </source>
</evidence>
<sequence length="150" mass="17155">MMRKSVLFFGFLLVFFGLALPGTQAKIIRRCDLVKILRKHGFEGFEGTTVADWVCLVQHESGYNTEAFHNNGASRDYGIFQINSQYWCEDGKTRGSKNACHIRCSKLQDSIEDSIRCAKKIAREAHGLSPWYGWRNHCKGRNLRSYVKGC</sequence>
<evidence type="ECO:0000256" key="9">
    <source>
        <dbReference type="ARBA" id="ARBA00023157"/>
    </source>
</evidence>
<dbReference type="Proteomes" id="UP000694567">
    <property type="component" value="Unplaced"/>
</dbReference>
<dbReference type="Gene3D" id="1.10.530.10">
    <property type="match status" value="1"/>
</dbReference>
<evidence type="ECO:0000313" key="14">
    <source>
        <dbReference type="Proteomes" id="UP000694567"/>
    </source>
</evidence>
<keyword evidence="9" id="KW-1015">Disulfide bond</keyword>
<dbReference type="InterPro" id="IPR000974">
    <property type="entry name" value="Glyco_hydro_22_lys"/>
</dbReference>
<comment type="catalytic activity">
    <reaction evidence="1">
        <text>Hydrolysis of (1-&gt;4)-beta-linkages between N-acetylmuramic acid and N-acetyl-D-glucosamine residues in a peptidoglycan and between N-acetyl-D-glucosamine residues in chitodextrins.</text>
        <dbReference type="EC" id="3.2.1.17"/>
    </reaction>
</comment>
<keyword evidence="12" id="KW-0732">Signal</keyword>
<evidence type="ECO:0000256" key="3">
    <source>
        <dbReference type="ARBA" id="ARBA00010859"/>
    </source>
</evidence>
<evidence type="ECO:0000256" key="4">
    <source>
        <dbReference type="ARBA" id="ARBA00012732"/>
    </source>
</evidence>
<dbReference type="PROSITE" id="PS51348">
    <property type="entry name" value="GLYCOSYL_HYDROL_F22_2"/>
    <property type="match status" value="1"/>
</dbReference>
<dbReference type="Ensembl" id="ENSBOBT00000004518.1">
    <property type="protein sequence ID" value="ENSBOBP00000004409.1"/>
    <property type="gene ID" value="ENSBOBG00000003005.1"/>
</dbReference>
<dbReference type="GO" id="GO:0003796">
    <property type="term" value="F:lysozyme activity"/>
    <property type="evidence" value="ECO:0007669"/>
    <property type="project" value="UniProtKB-EC"/>
</dbReference>
<dbReference type="InterPro" id="IPR001916">
    <property type="entry name" value="Glyco_hydro_22"/>
</dbReference>
<reference evidence="13" key="1">
    <citation type="submission" date="2025-08" db="UniProtKB">
        <authorList>
            <consortium name="Ensembl"/>
        </authorList>
    </citation>
    <scope>IDENTIFICATION</scope>
</reference>
<evidence type="ECO:0000256" key="7">
    <source>
        <dbReference type="ARBA" id="ARBA00022638"/>
    </source>
</evidence>
<dbReference type="GO" id="GO:0016998">
    <property type="term" value="P:cell wall macromolecule catabolic process"/>
    <property type="evidence" value="ECO:0007669"/>
    <property type="project" value="UniProtKB-ARBA"/>
</dbReference>
<dbReference type="PANTHER" id="PTHR11407:SF63">
    <property type="entry name" value="LYSOZYME C"/>
    <property type="match status" value="1"/>
</dbReference>
<dbReference type="PRINTS" id="PR00135">
    <property type="entry name" value="LYZLACT"/>
</dbReference>
<keyword evidence="7" id="KW-0081">Bacteriolytic enzyme</keyword>
<evidence type="ECO:0000256" key="10">
    <source>
        <dbReference type="ARBA" id="ARBA00023295"/>
    </source>
</evidence>
<dbReference type="CDD" id="cd16897">
    <property type="entry name" value="LYZ_C"/>
    <property type="match status" value="1"/>
</dbReference>
<feature type="signal peptide" evidence="12">
    <location>
        <begin position="1"/>
        <end position="25"/>
    </location>
</feature>
<dbReference type="SMART" id="SM00263">
    <property type="entry name" value="LYZ1"/>
    <property type="match status" value="1"/>
</dbReference>
<protein>
    <recommendedName>
        <fullName evidence="4">lysozyme</fullName>
        <ecNumber evidence="4">3.2.1.17</ecNumber>
    </recommendedName>
</protein>